<feature type="transmembrane region" description="Helical" evidence="9">
    <location>
        <begin position="388"/>
        <end position="407"/>
    </location>
</feature>
<dbReference type="GO" id="GO:0006813">
    <property type="term" value="P:potassium ion transport"/>
    <property type="evidence" value="ECO:0007669"/>
    <property type="project" value="InterPro"/>
</dbReference>
<evidence type="ECO:0000256" key="4">
    <source>
        <dbReference type="ARBA" id="ARBA00022475"/>
    </source>
</evidence>
<evidence type="ECO:0000313" key="12">
    <source>
        <dbReference type="Proteomes" id="UP000008221"/>
    </source>
</evidence>
<keyword evidence="5 9" id="KW-0812">Transmembrane</keyword>
<dbReference type="GO" id="GO:0005886">
    <property type="term" value="C:plasma membrane"/>
    <property type="evidence" value="ECO:0007669"/>
    <property type="project" value="UniProtKB-SubCell"/>
</dbReference>
<keyword evidence="12" id="KW-1185">Reference proteome</keyword>
<dbReference type="OrthoDB" id="9810759at2"/>
<evidence type="ECO:0000256" key="1">
    <source>
        <dbReference type="ARBA" id="ARBA00004651"/>
    </source>
</evidence>
<evidence type="ECO:0000313" key="11">
    <source>
        <dbReference type="EMBL" id="ABK51938.1"/>
    </source>
</evidence>
<evidence type="ECO:0000259" key="10">
    <source>
        <dbReference type="PROSITE" id="PS51202"/>
    </source>
</evidence>
<dbReference type="GO" id="GO:1902600">
    <property type="term" value="P:proton transmembrane transport"/>
    <property type="evidence" value="ECO:0007669"/>
    <property type="project" value="InterPro"/>
</dbReference>
<dbReference type="Proteomes" id="UP000008221">
    <property type="component" value="Chromosome"/>
</dbReference>
<evidence type="ECO:0000256" key="6">
    <source>
        <dbReference type="ARBA" id="ARBA00022989"/>
    </source>
</evidence>
<dbReference type="GO" id="GO:0008324">
    <property type="term" value="F:monoatomic cation transmembrane transporter activity"/>
    <property type="evidence" value="ECO:0007669"/>
    <property type="project" value="InterPro"/>
</dbReference>
<organism evidence="11 12">
    <name type="scientific">Acidothermus cellulolyticus (strain ATCC 43068 / DSM 8971 / 11B)</name>
    <dbReference type="NCBI Taxonomy" id="351607"/>
    <lineage>
        <taxon>Bacteria</taxon>
        <taxon>Bacillati</taxon>
        <taxon>Actinomycetota</taxon>
        <taxon>Actinomycetes</taxon>
        <taxon>Acidothermales</taxon>
        <taxon>Acidothermaceae</taxon>
        <taxon>Acidothermus</taxon>
    </lineage>
</organism>
<feature type="transmembrane region" description="Helical" evidence="9">
    <location>
        <begin position="209"/>
        <end position="230"/>
    </location>
</feature>
<sequence length="524" mass="55455">MTHSIELGLLVGAVVLLTAILAVRFTSRVGIPALLAYLAIGLALQALIRFDDAQLARNVGLTALALILAEGGLTTRWDDVRQYVPAGLALATVGVLVSTAGTAAAVHVVFGGSWRLDLLVGAILAPTDAAAVFSLLRRVRLPRRLAGVLEVESGLNDAPAVLLVTLLSESTDRAPLALVGLIGYELVVGAGIGLLIARLTALQLRRLALPASGLYPLAVLATAVACYALATLAQASGFLAIYVGALVLGNARLPHRPATRGFAEGVAWLAQITVFVILGLLVTPSGLPREIVPALIIGAALLLLARPASVVASIGTLRVIAAVWRTLPLRRSNTQPRFADKPRRRTVPIDLLDLREQAFVSWAGLRGAVPIVLATIPVTQRVPASDRILALVFVLVVIYTIVQGPTLPAAARLLRVVAPSEPTDLDVEAAPLEEMDADVLQLRIPEGSRLHGVEVFELRLPRGAAVTLVVRDGQSFVPTPETQLRRGDSLLIVTTARARAETERRLRAVSRRGKLAAWYGDRGT</sequence>
<evidence type="ECO:0000256" key="7">
    <source>
        <dbReference type="ARBA" id="ARBA00023065"/>
    </source>
</evidence>
<dbReference type="RefSeq" id="WP_011719002.1">
    <property type="nucleotide sequence ID" value="NC_008578.1"/>
</dbReference>
<keyword evidence="3" id="KW-0050">Antiport</keyword>
<dbReference type="InParanoid" id="A0LR78"/>
<dbReference type="Pfam" id="PF02080">
    <property type="entry name" value="TrkA_C"/>
    <property type="match status" value="1"/>
</dbReference>
<dbReference type="NCBIfam" id="NF003716">
    <property type="entry name" value="PRK05326.1-3"/>
    <property type="match status" value="1"/>
</dbReference>
<keyword evidence="6 9" id="KW-1133">Transmembrane helix</keyword>
<feature type="transmembrane region" description="Helical" evidence="9">
    <location>
        <begin position="176"/>
        <end position="197"/>
    </location>
</feature>
<comment type="subcellular location">
    <subcellularLocation>
        <location evidence="1">Cell membrane</location>
        <topology evidence="1">Multi-pass membrane protein</topology>
    </subcellularLocation>
</comment>
<dbReference type="InterPro" id="IPR036721">
    <property type="entry name" value="RCK_C_sf"/>
</dbReference>
<feature type="transmembrane region" description="Helical" evidence="9">
    <location>
        <begin position="31"/>
        <end position="48"/>
    </location>
</feature>
<dbReference type="FunCoup" id="A0LR78">
    <property type="interactions" value="167"/>
</dbReference>
<dbReference type="AlphaFoldDB" id="A0LR78"/>
<keyword evidence="2" id="KW-0813">Transport</keyword>
<dbReference type="STRING" id="351607.Acel_0163"/>
<feature type="transmembrane region" description="Helical" evidence="9">
    <location>
        <begin position="86"/>
        <end position="109"/>
    </location>
</feature>
<evidence type="ECO:0000256" key="9">
    <source>
        <dbReference type="SAM" id="Phobius"/>
    </source>
</evidence>
<feature type="transmembrane region" description="Helical" evidence="9">
    <location>
        <begin position="294"/>
        <end position="321"/>
    </location>
</feature>
<dbReference type="InterPro" id="IPR038770">
    <property type="entry name" value="Na+/solute_symporter_sf"/>
</dbReference>
<feature type="transmembrane region" description="Helical" evidence="9">
    <location>
        <begin position="7"/>
        <end position="25"/>
    </location>
</feature>
<dbReference type="SUPFAM" id="SSF116726">
    <property type="entry name" value="TrkA C-terminal domain-like"/>
    <property type="match status" value="1"/>
</dbReference>
<dbReference type="InterPro" id="IPR006153">
    <property type="entry name" value="Cation/H_exchanger_TM"/>
</dbReference>
<dbReference type="PANTHER" id="PTHR32507">
    <property type="entry name" value="NA(+)/H(+) ANTIPORTER 1"/>
    <property type="match status" value="1"/>
</dbReference>
<evidence type="ECO:0000256" key="3">
    <source>
        <dbReference type="ARBA" id="ARBA00022449"/>
    </source>
</evidence>
<protein>
    <submittedName>
        <fullName evidence="11">Potassium/proton antiporter, CPA1 family</fullName>
    </submittedName>
</protein>
<dbReference type="HOGENOM" id="CLU_005912_9_1_11"/>
<dbReference type="Gene3D" id="3.30.70.1450">
    <property type="entry name" value="Regulator of K+ conductance, C-terminal domain"/>
    <property type="match status" value="1"/>
</dbReference>
<dbReference type="KEGG" id="ace:Acel_0163"/>
<dbReference type="PROSITE" id="PS51202">
    <property type="entry name" value="RCK_C"/>
    <property type="match status" value="1"/>
</dbReference>
<gene>
    <name evidence="11" type="ordered locus">Acel_0163</name>
</gene>
<keyword evidence="7" id="KW-0406">Ion transport</keyword>
<dbReference type="EMBL" id="CP000481">
    <property type="protein sequence ID" value="ABK51938.1"/>
    <property type="molecule type" value="Genomic_DNA"/>
</dbReference>
<keyword evidence="4" id="KW-1003">Cell membrane</keyword>
<evidence type="ECO:0000256" key="8">
    <source>
        <dbReference type="ARBA" id="ARBA00023136"/>
    </source>
</evidence>
<keyword evidence="8 9" id="KW-0472">Membrane</keyword>
<feature type="domain" description="RCK C-terminal" evidence="10">
    <location>
        <begin position="427"/>
        <end position="509"/>
    </location>
</feature>
<dbReference type="PANTHER" id="PTHR32507:SF7">
    <property type="entry name" value="K(+)_H(+) ANTIPORTER NHAP2"/>
    <property type="match status" value="1"/>
</dbReference>
<reference evidence="11 12" key="1">
    <citation type="journal article" date="2009" name="Genome Res.">
        <title>Complete genome of the cellulolytic thermophile Acidothermus cellulolyticus 11B provides insights into its ecophysiological and evolutionary adaptations.</title>
        <authorList>
            <person name="Barabote R.D."/>
            <person name="Xie G."/>
            <person name="Leu D.H."/>
            <person name="Normand P."/>
            <person name="Necsulea A."/>
            <person name="Daubin V."/>
            <person name="Medigue C."/>
            <person name="Adney W.S."/>
            <person name="Xu X.C."/>
            <person name="Lapidus A."/>
            <person name="Parales R.E."/>
            <person name="Detter C."/>
            <person name="Pujic P."/>
            <person name="Bruce D."/>
            <person name="Lavire C."/>
            <person name="Challacombe J.F."/>
            <person name="Brettin T.S."/>
            <person name="Berry A.M."/>
        </authorList>
    </citation>
    <scope>NUCLEOTIDE SEQUENCE [LARGE SCALE GENOMIC DNA]</scope>
    <source>
        <strain evidence="12">ATCC 43068 / DSM 8971 / 11B</strain>
    </source>
</reference>
<name>A0LR78_ACIC1</name>
<feature type="transmembrane region" description="Helical" evidence="9">
    <location>
        <begin position="116"/>
        <end position="136"/>
    </location>
</feature>
<dbReference type="Pfam" id="PF00999">
    <property type="entry name" value="Na_H_Exchanger"/>
    <property type="match status" value="1"/>
</dbReference>
<dbReference type="GO" id="GO:0015297">
    <property type="term" value="F:antiporter activity"/>
    <property type="evidence" value="ECO:0007669"/>
    <property type="project" value="UniProtKB-KW"/>
</dbReference>
<feature type="transmembrane region" description="Helical" evidence="9">
    <location>
        <begin position="265"/>
        <end position="282"/>
    </location>
</feature>
<dbReference type="Gene3D" id="1.20.1530.20">
    <property type="match status" value="1"/>
</dbReference>
<dbReference type="InterPro" id="IPR006037">
    <property type="entry name" value="RCK_C"/>
</dbReference>
<evidence type="ECO:0000256" key="5">
    <source>
        <dbReference type="ARBA" id="ARBA00022692"/>
    </source>
</evidence>
<evidence type="ECO:0000256" key="2">
    <source>
        <dbReference type="ARBA" id="ARBA00022448"/>
    </source>
</evidence>
<accession>A0LR78</accession>
<dbReference type="eggNOG" id="COG3263">
    <property type="taxonomic scope" value="Bacteria"/>
</dbReference>
<proteinExistence type="predicted"/>